<dbReference type="PANTHER" id="PTHR43507:SF1">
    <property type="entry name" value="NADH-UBIQUINONE OXIDOREDUCTASE CHAIN 4"/>
    <property type="match status" value="1"/>
</dbReference>
<sequence>MFSTHLLSWIVFLPLVGMAIMALIPAKRGDQAIRYVSLLTSFAVFALSCLLLYRFYHLPPEVRSSCIGIPGAQFPEGATSLFEEKFPWIKEYNIWYHLGADGLSVILVFLTGLLSFLAVFAAWNIEKAVKGFHMMYMLLITGMMGVFVALDLFLFYVFWEVMLLPMYFLIGIWGGPRKEYAAIKFFLYTLAGSVLMLIAIIVLYMKYRTFSIPELIHLAPFKEHLVVAHLLWLAFFIAFAIKIPMFPFHTWLPDAHVEAPTAISVILAGVLLKLGGYGILRINFPMFVSSTAAFLGLIALFGVINIIYGALCAMAQKDFKKLVAYSSVSHMGYVLLGMAALNGEGMNGAVFQMFNHGLSSAMMFLLVGVIYDRAHHREIERFGGLGLQMPRYLTLAIIGFFASLGLPGFSGFISEVMVFLGAFKANSTTAFPQLGNVVFDMKLLTIIGCAGVVLGAAYLLYTIQRVYLGPPRKEYEGFPDLQPREYAALVPLGALALLLGVLPHLALDVFGGTMNQMLTLWKTEGAASLATAIEFFRSFGQL</sequence>
<dbReference type="InterPro" id="IPR001750">
    <property type="entry name" value="ND/Mrp_TM"/>
</dbReference>
<evidence type="ECO:0000313" key="9">
    <source>
        <dbReference type="EMBL" id="AXA36117.1"/>
    </source>
</evidence>
<evidence type="ECO:0000313" key="10">
    <source>
        <dbReference type="Proteomes" id="UP000262583"/>
    </source>
</evidence>
<feature type="transmembrane region" description="Helical" evidence="7">
    <location>
        <begin position="486"/>
        <end position="507"/>
    </location>
</feature>
<feature type="transmembrane region" description="Helical" evidence="7">
    <location>
        <begin position="257"/>
        <end position="280"/>
    </location>
</feature>
<dbReference type="GO" id="GO:0016020">
    <property type="term" value="C:membrane"/>
    <property type="evidence" value="ECO:0007669"/>
    <property type="project" value="UniProtKB-SubCell"/>
</dbReference>
<comment type="subcellular location">
    <subcellularLocation>
        <location evidence="1">Endomembrane system</location>
        <topology evidence="1">Multi-pass membrane protein</topology>
    </subcellularLocation>
    <subcellularLocation>
        <location evidence="6">Membrane</location>
        <topology evidence="6">Multi-pass membrane protein</topology>
    </subcellularLocation>
</comment>
<feature type="transmembrane region" description="Helical" evidence="7">
    <location>
        <begin position="36"/>
        <end position="56"/>
    </location>
</feature>
<dbReference type="KEGG" id="schv:BRCON_1340"/>
<accession>A0A2Z4Y4I6</accession>
<evidence type="ECO:0000256" key="6">
    <source>
        <dbReference type="RuleBase" id="RU000320"/>
    </source>
</evidence>
<keyword evidence="4 7" id="KW-1133">Transmembrane helix</keyword>
<feature type="domain" description="NADH:quinone oxidoreductase/Mrp antiporter transmembrane" evidence="8">
    <location>
        <begin position="149"/>
        <end position="429"/>
    </location>
</feature>
<feature type="transmembrane region" description="Helical" evidence="7">
    <location>
        <begin position="225"/>
        <end position="245"/>
    </location>
</feature>
<feature type="transmembrane region" description="Helical" evidence="7">
    <location>
        <begin position="185"/>
        <end position="205"/>
    </location>
</feature>
<gene>
    <name evidence="9" type="ORF">BRCON_1340</name>
</gene>
<name>A0A2Z4Y4I6_SUMC1</name>
<feature type="transmembrane region" description="Helical" evidence="7">
    <location>
        <begin position="6"/>
        <end position="24"/>
    </location>
</feature>
<feature type="transmembrane region" description="Helical" evidence="7">
    <location>
        <begin position="443"/>
        <end position="463"/>
    </location>
</feature>
<dbReference type="GO" id="GO:0012505">
    <property type="term" value="C:endomembrane system"/>
    <property type="evidence" value="ECO:0007669"/>
    <property type="project" value="UniProtKB-SubCell"/>
</dbReference>
<dbReference type="InterPro" id="IPR010227">
    <property type="entry name" value="NADH_Q_OxRdtase_chainM/4"/>
</dbReference>
<keyword evidence="5 7" id="KW-0472">Membrane</keyword>
<evidence type="ECO:0000256" key="4">
    <source>
        <dbReference type="ARBA" id="ARBA00022989"/>
    </source>
</evidence>
<evidence type="ECO:0000256" key="1">
    <source>
        <dbReference type="ARBA" id="ARBA00004127"/>
    </source>
</evidence>
<dbReference type="GO" id="GO:0008137">
    <property type="term" value="F:NADH dehydrogenase (ubiquinone) activity"/>
    <property type="evidence" value="ECO:0007669"/>
    <property type="project" value="InterPro"/>
</dbReference>
<dbReference type="GO" id="GO:0048039">
    <property type="term" value="F:ubiquinone binding"/>
    <property type="evidence" value="ECO:0007669"/>
    <property type="project" value="TreeGrafter"/>
</dbReference>
<dbReference type="GO" id="GO:0015990">
    <property type="term" value="P:electron transport coupled proton transport"/>
    <property type="evidence" value="ECO:0007669"/>
    <property type="project" value="TreeGrafter"/>
</dbReference>
<dbReference type="InterPro" id="IPR003918">
    <property type="entry name" value="NADH_UbQ_OxRdtase"/>
</dbReference>
<dbReference type="NCBIfam" id="TIGR01972">
    <property type="entry name" value="NDH_I_M"/>
    <property type="match status" value="1"/>
</dbReference>
<reference evidence="9 10" key="1">
    <citation type="submission" date="2018-05" db="EMBL/GenBank/DDBJ databases">
        <title>A metagenomic window into the 2 km-deep terrestrial subsurface aquifer revealed taxonomically and functionally diverse microbial community comprising novel uncultured bacterial lineages.</title>
        <authorList>
            <person name="Kadnikov V.V."/>
            <person name="Mardanov A.V."/>
            <person name="Beletsky A.V."/>
            <person name="Banks D."/>
            <person name="Pimenov N.V."/>
            <person name="Frank Y.A."/>
            <person name="Karnachuk O.V."/>
            <person name="Ravin N.V."/>
        </authorList>
    </citation>
    <scope>NUCLEOTIDE SEQUENCE [LARGE SCALE GENOMIC DNA]</scope>
    <source>
        <strain evidence="9">BY</strain>
    </source>
</reference>
<evidence type="ECO:0000256" key="3">
    <source>
        <dbReference type="ARBA" id="ARBA00022692"/>
    </source>
</evidence>
<feature type="transmembrane region" description="Helical" evidence="7">
    <location>
        <begin position="392"/>
        <end position="423"/>
    </location>
</feature>
<keyword evidence="3 6" id="KW-0812">Transmembrane</keyword>
<keyword evidence="9" id="KW-0830">Ubiquinone</keyword>
<dbReference type="EMBL" id="CP030759">
    <property type="protein sequence ID" value="AXA36117.1"/>
    <property type="molecule type" value="Genomic_DNA"/>
</dbReference>
<evidence type="ECO:0000256" key="7">
    <source>
        <dbReference type="SAM" id="Phobius"/>
    </source>
</evidence>
<dbReference type="GO" id="GO:0042773">
    <property type="term" value="P:ATP synthesis coupled electron transport"/>
    <property type="evidence" value="ECO:0007669"/>
    <property type="project" value="InterPro"/>
</dbReference>
<feature type="transmembrane region" description="Helical" evidence="7">
    <location>
        <begin position="292"/>
        <end position="315"/>
    </location>
</feature>
<feature type="transmembrane region" description="Helical" evidence="7">
    <location>
        <begin position="103"/>
        <end position="125"/>
    </location>
</feature>
<protein>
    <submittedName>
        <fullName evidence="9">NADH-ubiquinone oxidoreductase chain M</fullName>
    </submittedName>
</protein>
<comment type="similarity">
    <text evidence="2">Belongs to the complex I subunit 4 family.</text>
</comment>
<feature type="transmembrane region" description="Helical" evidence="7">
    <location>
        <begin position="132"/>
        <end position="150"/>
    </location>
</feature>
<dbReference type="GO" id="GO:0003954">
    <property type="term" value="F:NADH dehydrogenase activity"/>
    <property type="evidence" value="ECO:0007669"/>
    <property type="project" value="TreeGrafter"/>
</dbReference>
<evidence type="ECO:0000256" key="2">
    <source>
        <dbReference type="ARBA" id="ARBA00009025"/>
    </source>
</evidence>
<dbReference type="Pfam" id="PF00361">
    <property type="entry name" value="Proton_antipo_M"/>
    <property type="match status" value="1"/>
</dbReference>
<dbReference type="Proteomes" id="UP000262583">
    <property type="component" value="Chromosome"/>
</dbReference>
<dbReference type="PANTHER" id="PTHR43507">
    <property type="entry name" value="NADH-UBIQUINONE OXIDOREDUCTASE CHAIN 4"/>
    <property type="match status" value="1"/>
</dbReference>
<dbReference type="AlphaFoldDB" id="A0A2Z4Y4I6"/>
<evidence type="ECO:0000259" key="8">
    <source>
        <dbReference type="Pfam" id="PF00361"/>
    </source>
</evidence>
<organism evidence="9 10">
    <name type="scientific">Sumerlaea chitinivorans</name>
    <dbReference type="NCBI Taxonomy" id="2250252"/>
    <lineage>
        <taxon>Bacteria</taxon>
        <taxon>Candidatus Sumerlaeota</taxon>
        <taxon>Candidatus Sumerlaeia</taxon>
        <taxon>Candidatus Sumerlaeales</taxon>
        <taxon>Candidatus Sumerlaeaceae</taxon>
        <taxon>Candidatus Sumerlaea</taxon>
    </lineage>
</organism>
<evidence type="ECO:0000256" key="5">
    <source>
        <dbReference type="ARBA" id="ARBA00023136"/>
    </source>
</evidence>
<proteinExistence type="inferred from homology"/>
<dbReference type="PRINTS" id="PR01437">
    <property type="entry name" value="NUOXDRDTASE4"/>
</dbReference>
<feature type="transmembrane region" description="Helical" evidence="7">
    <location>
        <begin position="353"/>
        <end position="371"/>
    </location>
</feature>